<comment type="caution">
    <text evidence="1">The sequence shown here is derived from an EMBL/GenBank/DDBJ whole genome shotgun (WGS) entry which is preliminary data.</text>
</comment>
<reference evidence="1 2" key="1">
    <citation type="journal article" date="2022" name="Plant J.">
        <title>Chromosome-level genome of Camellia lanceoleosa provides a valuable resource for understanding genome evolution and self-incompatibility.</title>
        <authorList>
            <person name="Gong W."/>
            <person name="Xiao S."/>
            <person name="Wang L."/>
            <person name="Liao Z."/>
            <person name="Chang Y."/>
            <person name="Mo W."/>
            <person name="Hu G."/>
            <person name="Li W."/>
            <person name="Zhao G."/>
            <person name="Zhu H."/>
            <person name="Hu X."/>
            <person name="Ji K."/>
            <person name="Xiang X."/>
            <person name="Song Q."/>
            <person name="Yuan D."/>
            <person name="Jin S."/>
            <person name="Zhang L."/>
        </authorList>
    </citation>
    <scope>NUCLEOTIDE SEQUENCE [LARGE SCALE GENOMIC DNA]</scope>
    <source>
        <strain evidence="1">SQ_2022a</strain>
    </source>
</reference>
<evidence type="ECO:0000313" key="2">
    <source>
        <dbReference type="Proteomes" id="UP001060215"/>
    </source>
</evidence>
<evidence type="ECO:0000313" key="1">
    <source>
        <dbReference type="EMBL" id="KAI7998455.1"/>
    </source>
</evidence>
<name>A0ACC0GE38_9ERIC</name>
<protein>
    <submittedName>
        <fullName evidence="1">Uncharacterized protein</fullName>
    </submittedName>
</protein>
<sequence>MLSGIMARLLPAIKNCILAFLSFFKVESENAEAVESSANDPLPSSLPTVSTTSSQTQIRAYLPNSIAQPFRDLEMAKSFITFIWPMAAMLLGLHGKQVSPLVLDLILCLLSASLVALLFGISLRVADPWKANVIDQVGIALINTSFFILVASNLPSSAVWFPLICCILCVGLSIRCCLPVTTP</sequence>
<organism evidence="1 2">
    <name type="scientific">Camellia lanceoleosa</name>
    <dbReference type="NCBI Taxonomy" id="1840588"/>
    <lineage>
        <taxon>Eukaryota</taxon>
        <taxon>Viridiplantae</taxon>
        <taxon>Streptophyta</taxon>
        <taxon>Embryophyta</taxon>
        <taxon>Tracheophyta</taxon>
        <taxon>Spermatophyta</taxon>
        <taxon>Magnoliopsida</taxon>
        <taxon>eudicotyledons</taxon>
        <taxon>Gunneridae</taxon>
        <taxon>Pentapetalae</taxon>
        <taxon>asterids</taxon>
        <taxon>Ericales</taxon>
        <taxon>Theaceae</taxon>
        <taxon>Camellia</taxon>
    </lineage>
</organism>
<keyword evidence="2" id="KW-1185">Reference proteome</keyword>
<dbReference type="EMBL" id="CM045767">
    <property type="protein sequence ID" value="KAI7998455.1"/>
    <property type="molecule type" value="Genomic_DNA"/>
</dbReference>
<gene>
    <name evidence="1" type="ORF">LOK49_LG10G00515</name>
</gene>
<proteinExistence type="predicted"/>
<accession>A0ACC0GE38</accession>
<dbReference type="Proteomes" id="UP001060215">
    <property type="component" value="Chromosome 10"/>
</dbReference>